<dbReference type="InterPro" id="IPR041373">
    <property type="entry name" value="RT_RNaseH"/>
</dbReference>
<dbReference type="Gene3D" id="3.10.10.10">
    <property type="entry name" value="HIV Type 1 Reverse Transcriptase, subunit A, domain 1"/>
    <property type="match status" value="1"/>
</dbReference>
<dbReference type="SUPFAM" id="SSF50630">
    <property type="entry name" value="Acid proteases"/>
    <property type="match status" value="1"/>
</dbReference>
<dbReference type="InterPro" id="IPR043128">
    <property type="entry name" value="Rev_trsase/Diguanyl_cyclase"/>
</dbReference>
<evidence type="ECO:0000256" key="7">
    <source>
        <dbReference type="ARBA" id="ARBA00022918"/>
    </source>
</evidence>
<evidence type="ECO:0000259" key="9">
    <source>
        <dbReference type="PROSITE" id="PS50878"/>
    </source>
</evidence>
<feature type="domain" description="Reverse transcriptase" evidence="9">
    <location>
        <begin position="717"/>
        <end position="901"/>
    </location>
</feature>
<keyword evidence="3" id="KW-0548">Nucleotidyltransferase</keyword>
<reference evidence="10" key="1">
    <citation type="submission" date="2020-12" db="EMBL/GenBank/DDBJ databases">
        <title>Metabolic potential, ecology and presence of endohyphal bacteria is reflected in genomic diversity of Mucoromycotina.</title>
        <authorList>
            <person name="Muszewska A."/>
            <person name="Okrasinska A."/>
            <person name="Steczkiewicz K."/>
            <person name="Drgas O."/>
            <person name="Orlowska M."/>
            <person name="Perlinska-Lenart U."/>
            <person name="Aleksandrzak-Piekarczyk T."/>
            <person name="Szatraj K."/>
            <person name="Zielenkiewicz U."/>
            <person name="Pilsyk S."/>
            <person name="Malc E."/>
            <person name="Mieczkowski P."/>
            <person name="Kruszewska J.S."/>
            <person name="Biernat P."/>
            <person name="Pawlowska J."/>
        </authorList>
    </citation>
    <scope>NUCLEOTIDE SEQUENCE</scope>
    <source>
        <strain evidence="10">WA0000017839</strain>
    </source>
</reference>
<keyword evidence="11" id="KW-1185">Reference proteome</keyword>
<keyword evidence="2" id="KW-0808">Transferase</keyword>
<dbReference type="GO" id="GO:0004519">
    <property type="term" value="F:endonuclease activity"/>
    <property type="evidence" value="ECO:0007669"/>
    <property type="project" value="UniProtKB-KW"/>
</dbReference>
<dbReference type="Gene3D" id="3.30.70.270">
    <property type="match status" value="2"/>
</dbReference>
<feature type="region of interest" description="Disordered" evidence="8">
    <location>
        <begin position="1"/>
        <end position="57"/>
    </location>
</feature>
<dbReference type="InterPro" id="IPR000477">
    <property type="entry name" value="RT_dom"/>
</dbReference>
<evidence type="ECO:0000256" key="2">
    <source>
        <dbReference type="ARBA" id="ARBA00022679"/>
    </source>
</evidence>
<dbReference type="Pfam" id="PF00078">
    <property type="entry name" value="RVT_1"/>
    <property type="match status" value="1"/>
</dbReference>
<dbReference type="Proteomes" id="UP000603453">
    <property type="component" value="Unassembled WGS sequence"/>
</dbReference>
<evidence type="ECO:0000256" key="6">
    <source>
        <dbReference type="ARBA" id="ARBA00022801"/>
    </source>
</evidence>
<dbReference type="CDD" id="cd01647">
    <property type="entry name" value="RT_LTR"/>
    <property type="match status" value="1"/>
</dbReference>
<keyword evidence="6" id="KW-0378">Hydrolase</keyword>
<dbReference type="InterPro" id="IPR050951">
    <property type="entry name" value="Retrovirus_Pol_polyprotein"/>
</dbReference>
<dbReference type="InterPro" id="IPR043502">
    <property type="entry name" value="DNA/RNA_pol_sf"/>
</dbReference>
<dbReference type="Pfam" id="PF17917">
    <property type="entry name" value="RT_RNaseH"/>
    <property type="match status" value="1"/>
</dbReference>
<dbReference type="Gene3D" id="1.10.340.70">
    <property type="match status" value="1"/>
</dbReference>
<dbReference type="SUPFAM" id="SSF56672">
    <property type="entry name" value="DNA/RNA polymerases"/>
    <property type="match status" value="1"/>
</dbReference>
<proteinExistence type="predicted"/>
<gene>
    <name evidence="10" type="ORF">INT47_007912</name>
</gene>
<name>A0A8H7USQ6_9FUNG</name>
<evidence type="ECO:0000313" key="11">
    <source>
        <dbReference type="Proteomes" id="UP000603453"/>
    </source>
</evidence>
<dbReference type="CDD" id="cd00303">
    <property type="entry name" value="retropepsin_like"/>
    <property type="match status" value="1"/>
</dbReference>
<dbReference type="InterPro" id="IPR005162">
    <property type="entry name" value="Retrotrans_gag_dom"/>
</dbReference>
<dbReference type="PANTHER" id="PTHR37984">
    <property type="entry name" value="PROTEIN CBG26694"/>
    <property type="match status" value="1"/>
</dbReference>
<evidence type="ECO:0000256" key="8">
    <source>
        <dbReference type="SAM" id="MobiDB-lite"/>
    </source>
</evidence>
<keyword evidence="4" id="KW-0540">Nuclease</keyword>
<evidence type="ECO:0000256" key="4">
    <source>
        <dbReference type="ARBA" id="ARBA00022722"/>
    </source>
</evidence>
<dbReference type="GO" id="GO:0003964">
    <property type="term" value="F:RNA-directed DNA polymerase activity"/>
    <property type="evidence" value="ECO:0007669"/>
    <property type="project" value="UniProtKB-KW"/>
</dbReference>
<dbReference type="InterPro" id="IPR041588">
    <property type="entry name" value="Integrase_H2C2"/>
</dbReference>
<dbReference type="EC" id="2.7.7.49" evidence="1"/>
<evidence type="ECO:0000256" key="1">
    <source>
        <dbReference type="ARBA" id="ARBA00012493"/>
    </source>
</evidence>
<dbReference type="PROSITE" id="PS50878">
    <property type="entry name" value="RT_POL"/>
    <property type="match status" value="1"/>
</dbReference>
<dbReference type="PANTHER" id="PTHR37984:SF5">
    <property type="entry name" value="PROTEIN NYNRIN-LIKE"/>
    <property type="match status" value="1"/>
</dbReference>
<protein>
    <recommendedName>
        <fullName evidence="1">RNA-directed DNA polymerase</fullName>
        <ecNumber evidence="1">2.7.7.49</ecNumber>
    </recommendedName>
</protein>
<comment type="caution">
    <text evidence="10">The sequence shown here is derived from an EMBL/GenBank/DDBJ whole genome shotgun (WGS) entry which is preliminary data.</text>
</comment>
<sequence>MKNQELSAAAPTTVPSQESDPMSMDYSMESPSHESRQDHSASHVSETMSPQNREDIGTFGINSKYDVEKNISHHLIRKINQFSISDQTASDELEEDEELIKCYRLKIKMLHKAQLMTDDIGEITKNNRLITQLKISIKDLSIQHETKMDIEESHNKKTNKKIDIPNFQLVDDPSNNKSENYPSYENAESFVTTFETILLANDVDVGKEWKKYLPNAFMFNKNEKHLRWYTNFINPISQHASWEEIKEKLIDRFGNSANKATNIEKYLDLRQQKNENIRDYVDRYLDTYRRLPITKNASDAIEAMKFIKSLLPKAREENIGDIQEALYISVIIPTAKSSYNESNTTQKKYSNVEGYDRNMNNKRGFHNNSNINQENQKRFKDNKNLCNYCNKASFSYDHLKICVSYLTSDKYKQFLLRSAESKENGRNKVQIFYCDPNPNIKTDNNFKYSDLYNRLDEDLEDVFHLITDKIKVLNINKVTLTHNNLNSNDDTKISCYLIDEYGNKERDDLSPYSPFITINNEKLVSMLDTGATISLINKAYDFEDKTIFDHIIPAQGTLSGVDKNSSFMRIGKTNPLEVSYKGRPIFKHKFEIVEMATTTIPILIGRDLIPKLGIYIENIAYNFDEQEEIIYNDTVDDTMYKPNITKACSEDEYEIFMERMKPYLEANNNINIHELCPRDEAVVYLKTPPNQTAFTRPYPIAYALLPVVREQIQKWLDDKTIEPAKPSSFNSPLTLVPKPNGPDGNKKWRVCLDTRKINTLLEDVSNVNTPLIEDIFYSLREAKFMSVFDVSGAFHRLKINKSDRHKLSFTFENKTYCYRGAPFGLKSLSGIFQNLMEMIFADMKEFVCIYIDDLVCFSNDLESHERHCKLVLEALTKNKLPINQEKTYFARNAVYLLGYCISPQGKSIDARRLVNIDSWEKPKTAKAMMKFCGWVSYMRSHLPNASELTAPLDHLRYSTKKVLEWTPQMHEHYQSIIDIIKENIVLSHPDLNHEFSLAVDASNYAVGACIFQEFTDGTGKKTIKYIGFASKALNPSQRSYSVTKKELFALTTGLTKFYKFLYGSRPFKCYTDHRSLQYLFTTKHMSMMMLRYMEIILSFPNMNVIWIPGVENIMSDKLSRLFPTPADNIPFEKDERALFPQIFKKNQKNIKSIVHKKRKSLSNKQIDNEHKTNEIEFMETNGINIERLPNFAQYFCSTDMTHDTNNHVRIKTWTINTIHNELDKSMVENETDNDFQINFIQNMDESFIVPLEADRKDILQRAHSFGHGGGESLVHRIRKDEGMNWPKIMQDALEIVKQCPMCQKFAIAKKGYNPLKLSYLTPK</sequence>
<evidence type="ECO:0000256" key="3">
    <source>
        <dbReference type="ARBA" id="ARBA00022695"/>
    </source>
</evidence>
<dbReference type="GO" id="GO:0016787">
    <property type="term" value="F:hydrolase activity"/>
    <property type="evidence" value="ECO:0007669"/>
    <property type="project" value="UniProtKB-KW"/>
</dbReference>
<dbReference type="Gene3D" id="2.40.70.10">
    <property type="entry name" value="Acid Proteases"/>
    <property type="match status" value="1"/>
</dbReference>
<feature type="compositionally biased region" description="Basic and acidic residues" evidence="8">
    <location>
        <begin position="31"/>
        <end position="41"/>
    </location>
</feature>
<organism evidence="10 11">
    <name type="scientific">Mucor saturninus</name>
    <dbReference type="NCBI Taxonomy" id="64648"/>
    <lineage>
        <taxon>Eukaryota</taxon>
        <taxon>Fungi</taxon>
        <taxon>Fungi incertae sedis</taxon>
        <taxon>Mucoromycota</taxon>
        <taxon>Mucoromycotina</taxon>
        <taxon>Mucoromycetes</taxon>
        <taxon>Mucorales</taxon>
        <taxon>Mucorineae</taxon>
        <taxon>Mucoraceae</taxon>
        <taxon>Mucor</taxon>
    </lineage>
</organism>
<dbReference type="CDD" id="cd09274">
    <property type="entry name" value="RNase_HI_RT_Ty3"/>
    <property type="match status" value="1"/>
</dbReference>
<dbReference type="Pfam" id="PF03732">
    <property type="entry name" value="Retrotrans_gag"/>
    <property type="match status" value="1"/>
</dbReference>
<dbReference type="Pfam" id="PF17921">
    <property type="entry name" value="Integrase_H2C2"/>
    <property type="match status" value="1"/>
</dbReference>
<keyword evidence="7" id="KW-0695">RNA-directed DNA polymerase</keyword>
<dbReference type="EMBL" id="JAEPRD010000203">
    <property type="protein sequence ID" value="KAG2194180.1"/>
    <property type="molecule type" value="Genomic_DNA"/>
</dbReference>
<accession>A0A8H7USQ6</accession>
<feature type="compositionally biased region" description="Polar residues" evidence="8">
    <location>
        <begin position="42"/>
        <end position="51"/>
    </location>
</feature>
<dbReference type="OrthoDB" id="2282011at2759"/>
<keyword evidence="5" id="KW-0255">Endonuclease</keyword>
<dbReference type="InterPro" id="IPR021109">
    <property type="entry name" value="Peptidase_aspartic_dom_sf"/>
</dbReference>
<evidence type="ECO:0000256" key="5">
    <source>
        <dbReference type="ARBA" id="ARBA00022759"/>
    </source>
</evidence>
<evidence type="ECO:0000313" key="10">
    <source>
        <dbReference type="EMBL" id="KAG2194180.1"/>
    </source>
</evidence>